<keyword evidence="4" id="KW-1185">Reference proteome</keyword>
<feature type="domain" description="RRM" evidence="2">
    <location>
        <begin position="10"/>
        <end position="88"/>
    </location>
</feature>
<dbReference type="GO" id="GO:0003729">
    <property type="term" value="F:mRNA binding"/>
    <property type="evidence" value="ECO:0007669"/>
    <property type="project" value="TreeGrafter"/>
</dbReference>
<dbReference type="Proteomes" id="UP000019763">
    <property type="component" value="Unassembled WGS sequence"/>
</dbReference>
<dbReference type="VEuPathDB" id="CryptoDB:GNI_008730"/>
<dbReference type="PANTHER" id="PTHR45735">
    <property type="entry name" value="CLEAVAGE STIMULATION FACTOR SUBUNIT 2"/>
    <property type="match status" value="1"/>
</dbReference>
<dbReference type="OrthoDB" id="272703at2759"/>
<dbReference type="PANTHER" id="PTHR45735:SF2">
    <property type="entry name" value="CLEAVAGE STIMULATION FACTOR SUBUNIT 2"/>
    <property type="match status" value="1"/>
</dbReference>
<dbReference type="GO" id="GO:0005847">
    <property type="term" value="C:mRNA cleavage and polyadenylation specificity factor complex"/>
    <property type="evidence" value="ECO:0007669"/>
    <property type="project" value="TreeGrafter"/>
</dbReference>
<dbReference type="InterPro" id="IPR012677">
    <property type="entry name" value="Nucleotide-bd_a/b_plait_sf"/>
</dbReference>
<dbReference type="SUPFAM" id="SSF54928">
    <property type="entry name" value="RNA-binding domain, RBD"/>
    <property type="match status" value="1"/>
</dbReference>
<evidence type="ECO:0000259" key="2">
    <source>
        <dbReference type="PROSITE" id="PS50102"/>
    </source>
</evidence>
<organism evidence="3 4">
    <name type="scientific">Gregarina niphandrodes</name>
    <name type="common">Septate eugregarine</name>
    <dbReference type="NCBI Taxonomy" id="110365"/>
    <lineage>
        <taxon>Eukaryota</taxon>
        <taxon>Sar</taxon>
        <taxon>Alveolata</taxon>
        <taxon>Apicomplexa</taxon>
        <taxon>Conoidasida</taxon>
        <taxon>Gregarinasina</taxon>
        <taxon>Eugregarinorida</taxon>
        <taxon>Gregarinidae</taxon>
        <taxon>Gregarina</taxon>
    </lineage>
</organism>
<keyword evidence="1" id="KW-0694">RNA-binding</keyword>
<reference evidence="3" key="1">
    <citation type="submission" date="2013-12" db="EMBL/GenBank/DDBJ databases">
        <authorList>
            <person name="Omoto C.K."/>
            <person name="Sibley D."/>
            <person name="Venepally P."/>
            <person name="Hadjithomas M."/>
            <person name="Karamycheva S."/>
            <person name="Brunk B."/>
            <person name="Roos D."/>
            <person name="Caler E."/>
            <person name="Lorenzi H."/>
        </authorList>
    </citation>
    <scope>NUCLEOTIDE SEQUENCE</scope>
</reference>
<dbReference type="SMART" id="SM00360">
    <property type="entry name" value="RRM"/>
    <property type="match status" value="1"/>
</dbReference>
<sequence length="168" mass="18605">MFINSGQGRDYLWIGNLPYETQVEDLWKLFGSVGAVESIESHRDAKTGRSTGWVFCHYQDMESASVAKSLLNGISYGGRTLAVEWAGNRDGDGLGMRSRWLRQQTEIASMSVAELQDMVAAVETMLNKNDTLKKTIVVEKPDEWEALKTCQAALTALQTEEAANPSNL</sequence>
<dbReference type="PROSITE" id="PS50102">
    <property type="entry name" value="RRM"/>
    <property type="match status" value="1"/>
</dbReference>
<accession>A0A023BD99</accession>
<dbReference type="InterPro" id="IPR035979">
    <property type="entry name" value="RBD_domain_sf"/>
</dbReference>
<dbReference type="RefSeq" id="XP_011128723.1">
    <property type="nucleotide sequence ID" value="XM_011130421.1"/>
</dbReference>
<dbReference type="AlphaFoldDB" id="A0A023BD99"/>
<evidence type="ECO:0000256" key="1">
    <source>
        <dbReference type="PROSITE-ProRule" id="PRU00176"/>
    </source>
</evidence>
<evidence type="ECO:0000313" key="3">
    <source>
        <dbReference type="EMBL" id="EZG86967.1"/>
    </source>
</evidence>
<dbReference type="Gene3D" id="3.30.70.330">
    <property type="match status" value="1"/>
</dbReference>
<dbReference type="GeneID" id="22910586"/>
<dbReference type="Pfam" id="PF00076">
    <property type="entry name" value="RRM_1"/>
    <property type="match status" value="1"/>
</dbReference>
<dbReference type="InterPro" id="IPR000504">
    <property type="entry name" value="RRM_dom"/>
</dbReference>
<protein>
    <submittedName>
        <fullName evidence="3">RNA recognition motif protein</fullName>
    </submittedName>
</protein>
<comment type="caution">
    <text evidence="3">The sequence shown here is derived from an EMBL/GenBank/DDBJ whole genome shotgun (WGS) entry which is preliminary data.</text>
</comment>
<evidence type="ECO:0000313" key="4">
    <source>
        <dbReference type="Proteomes" id="UP000019763"/>
    </source>
</evidence>
<proteinExistence type="predicted"/>
<dbReference type="EMBL" id="AFNH02000065">
    <property type="protein sequence ID" value="EZG86967.1"/>
    <property type="molecule type" value="Genomic_DNA"/>
</dbReference>
<dbReference type="eggNOG" id="KOG0108">
    <property type="taxonomic scope" value="Eukaryota"/>
</dbReference>
<name>A0A023BD99_GRENI</name>
<gene>
    <name evidence="3" type="ORF">GNI_008730</name>
</gene>